<dbReference type="InterPro" id="IPR000933">
    <property type="entry name" value="Glyco_hydro_29"/>
</dbReference>
<feature type="chain" id="PRO_5021766156" description="alpha-L-fucosidase" evidence="7">
    <location>
        <begin position="25"/>
        <end position="486"/>
    </location>
</feature>
<dbReference type="InterPro" id="IPR016286">
    <property type="entry name" value="FUC_metazoa-typ"/>
</dbReference>
<comment type="similarity">
    <text evidence="2">Belongs to the glycosyl hydrolase 29 family.</text>
</comment>
<dbReference type="EMBL" id="VLLG01000003">
    <property type="protein sequence ID" value="TWI87971.1"/>
    <property type="molecule type" value="Genomic_DNA"/>
</dbReference>
<comment type="caution">
    <text evidence="9">The sequence shown here is derived from an EMBL/GenBank/DDBJ whole genome shotgun (WGS) entry which is preliminary data.</text>
</comment>
<name>A0A562T2Z9_CHIJA</name>
<organism evidence="9 10">
    <name type="scientific">Chitinophaga japonensis</name>
    <name type="common">Flexibacter japonensis</name>
    <dbReference type="NCBI Taxonomy" id="104662"/>
    <lineage>
        <taxon>Bacteria</taxon>
        <taxon>Pseudomonadati</taxon>
        <taxon>Bacteroidota</taxon>
        <taxon>Chitinophagia</taxon>
        <taxon>Chitinophagales</taxon>
        <taxon>Chitinophagaceae</taxon>
        <taxon>Chitinophaga</taxon>
    </lineage>
</organism>
<comment type="function">
    <text evidence="1">Alpha-L-fucosidase is responsible for hydrolyzing the alpha-1,6-linked fucose joined to the reducing-end N-acetylglucosamine of the carbohydrate moieties of glycoproteins.</text>
</comment>
<dbReference type="GO" id="GO:0004560">
    <property type="term" value="F:alpha-L-fucosidase activity"/>
    <property type="evidence" value="ECO:0007669"/>
    <property type="project" value="InterPro"/>
</dbReference>
<dbReference type="PRINTS" id="PR00741">
    <property type="entry name" value="GLHYDRLASE29"/>
</dbReference>
<dbReference type="RefSeq" id="WP_145712651.1">
    <property type="nucleotide sequence ID" value="NZ_BAAAFY010000001.1"/>
</dbReference>
<dbReference type="InterPro" id="IPR017853">
    <property type="entry name" value="GH"/>
</dbReference>
<evidence type="ECO:0000313" key="10">
    <source>
        <dbReference type="Proteomes" id="UP000316778"/>
    </source>
</evidence>
<evidence type="ECO:0000256" key="2">
    <source>
        <dbReference type="ARBA" id="ARBA00007951"/>
    </source>
</evidence>
<reference evidence="9 10" key="1">
    <citation type="journal article" date="2013" name="Stand. Genomic Sci.">
        <title>Genomic Encyclopedia of Type Strains, Phase I: The one thousand microbial genomes (KMG-I) project.</title>
        <authorList>
            <person name="Kyrpides N.C."/>
            <person name="Woyke T."/>
            <person name="Eisen J.A."/>
            <person name="Garrity G."/>
            <person name="Lilburn T.G."/>
            <person name="Beck B.J."/>
            <person name="Whitman W.B."/>
            <person name="Hugenholtz P."/>
            <person name="Klenk H.P."/>
        </authorList>
    </citation>
    <scope>NUCLEOTIDE SEQUENCE [LARGE SCALE GENOMIC DNA]</scope>
    <source>
        <strain evidence="9 10">DSM 13484</strain>
    </source>
</reference>
<dbReference type="SMART" id="SM00812">
    <property type="entry name" value="Alpha_L_fucos"/>
    <property type="match status" value="1"/>
</dbReference>
<keyword evidence="5" id="KW-0378">Hydrolase</keyword>
<keyword evidence="10" id="KW-1185">Reference proteome</keyword>
<evidence type="ECO:0000256" key="5">
    <source>
        <dbReference type="ARBA" id="ARBA00022801"/>
    </source>
</evidence>
<evidence type="ECO:0000256" key="4">
    <source>
        <dbReference type="ARBA" id="ARBA00022729"/>
    </source>
</evidence>
<evidence type="ECO:0000256" key="7">
    <source>
        <dbReference type="SAM" id="SignalP"/>
    </source>
</evidence>
<dbReference type="Proteomes" id="UP000316778">
    <property type="component" value="Unassembled WGS sequence"/>
</dbReference>
<dbReference type="PANTHER" id="PTHR10030:SF37">
    <property type="entry name" value="ALPHA-L-FUCOSIDASE-RELATED"/>
    <property type="match status" value="1"/>
</dbReference>
<proteinExistence type="inferred from homology"/>
<protein>
    <recommendedName>
        <fullName evidence="3">alpha-L-fucosidase</fullName>
        <ecNumber evidence="3">3.2.1.51</ecNumber>
    </recommendedName>
</protein>
<dbReference type="GO" id="GO:0006004">
    <property type="term" value="P:fucose metabolic process"/>
    <property type="evidence" value="ECO:0007669"/>
    <property type="project" value="InterPro"/>
</dbReference>
<evidence type="ECO:0000256" key="6">
    <source>
        <dbReference type="ARBA" id="ARBA00023295"/>
    </source>
</evidence>
<keyword evidence="6" id="KW-0326">Glycosidase</keyword>
<accession>A0A562T2Z9</accession>
<feature type="domain" description="Glycoside hydrolase family 29 N-terminal" evidence="8">
    <location>
        <begin position="17"/>
        <end position="361"/>
    </location>
</feature>
<dbReference type="GO" id="GO:0016139">
    <property type="term" value="P:glycoside catabolic process"/>
    <property type="evidence" value="ECO:0007669"/>
    <property type="project" value="TreeGrafter"/>
</dbReference>
<keyword evidence="4 7" id="KW-0732">Signal</keyword>
<gene>
    <name evidence="9" type="ORF">LX66_2045</name>
</gene>
<evidence type="ECO:0000256" key="1">
    <source>
        <dbReference type="ARBA" id="ARBA00004071"/>
    </source>
</evidence>
<dbReference type="PANTHER" id="PTHR10030">
    <property type="entry name" value="ALPHA-L-FUCOSIDASE"/>
    <property type="match status" value="1"/>
</dbReference>
<evidence type="ECO:0000259" key="8">
    <source>
        <dbReference type="Pfam" id="PF01120"/>
    </source>
</evidence>
<dbReference type="EC" id="3.2.1.51" evidence="3"/>
<dbReference type="Pfam" id="PF01120">
    <property type="entry name" value="Alpha_L_fucos"/>
    <property type="match status" value="1"/>
</dbReference>
<dbReference type="OrthoDB" id="107551at2"/>
<dbReference type="InterPro" id="IPR057739">
    <property type="entry name" value="Glyco_hydro_29_N"/>
</dbReference>
<dbReference type="AlphaFoldDB" id="A0A562T2Z9"/>
<dbReference type="Gene3D" id="3.20.20.80">
    <property type="entry name" value="Glycosidases"/>
    <property type="match status" value="1"/>
</dbReference>
<evidence type="ECO:0000313" key="9">
    <source>
        <dbReference type="EMBL" id="TWI87971.1"/>
    </source>
</evidence>
<dbReference type="SUPFAM" id="SSF51445">
    <property type="entry name" value="(Trans)glycosidases"/>
    <property type="match status" value="1"/>
</dbReference>
<evidence type="ECO:0000256" key="3">
    <source>
        <dbReference type="ARBA" id="ARBA00012662"/>
    </source>
</evidence>
<sequence length="486" mass="55453">MKRAFLLFTLALSFLQPVSAQQYAANWASLNKREIPGWFHEAKFGIFIHWGVYAVPSYAVVGPGGYSEWYWHNLMQPDAKTYRQVQAFHEKEYGKNFPYAKFEQQFTASLFDPAQWADIFRQSGARYVVLTSKHHEGYCLWNSPWADKAWGRPWNAVTGTPQRDLLGDLTEAVRKAGLRMGYYYSLYEWYNPLWLSNKQQYIKEVMEPEFKDLVTRYKPSVIFSDGEWDLPDSAWHSPALLAWLYNESPVKEEVVVNDRWGSNTRGHNSASTYLTSEYGSGMEPGVVWEESRGIGQSYGYNRMENVHDYKSSHDLLLALVDIVSRGGNLLLDIGPTADGRIPVIMQQRLVDIGDWLQVNGEAIYSTTAWERTRQWSPGQQPSVKKASYMADYDITEMVQPSKAHAHIEMFFTRKDDNLYCIVPAYAPRLLVRNYTAPTRARANVLGSKAPVRLQQQGRDCVLDLSALHPGDAPGKLFVIKISPAGS</sequence>
<feature type="signal peptide" evidence="7">
    <location>
        <begin position="1"/>
        <end position="24"/>
    </location>
</feature>
<dbReference type="GO" id="GO:0005764">
    <property type="term" value="C:lysosome"/>
    <property type="evidence" value="ECO:0007669"/>
    <property type="project" value="TreeGrafter"/>
</dbReference>